<keyword evidence="2" id="KW-1185">Reference proteome</keyword>
<accession>A0ACD1DW73</accession>
<evidence type="ECO:0000313" key="1">
    <source>
        <dbReference type="EMBL" id="QVL36473.1"/>
    </source>
</evidence>
<name>A0ACD1DW73_9BACT</name>
<proteinExistence type="predicted"/>
<protein>
    <submittedName>
        <fullName evidence="1">PD40 domain-containing protein</fullName>
    </submittedName>
</protein>
<sequence length="307" mass="32836">MSAATFPSGPSRISVAIGALFSLLAAGAAFAFPLAFARGDAIFFVGAEGENPRLVARGYDPEISPDGRLVAFTLYSEQGDRQIAVVDATSKERRLFPSVPGKNSYGPRWSPDGRALLFSHWDEKESEWFLALLLLDEGTFRLLGPECKGLYSSFWSADGKSVYGQDLEKLCRIDVGEGRVVETLDLAAVLGEAMASSALHVTVSPDGTKWLFDGDVEDSGRRFKSHDGLLSALFLHVPAEGTTRRLGGDLWAAHPAWLPGGEAFLFAGYEAPASGADQPLPALYRQVLGDDRATLLIAEGGAPSSAR</sequence>
<gene>
    <name evidence="1" type="ORF">KIH16_01230</name>
</gene>
<dbReference type="EMBL" id="CP074691">
    <property type="protein sequence ID" value="QVL36473.1"/>
    <property type="molecule type" value="Genomic_DNA"/>
</dbReference>
<evidence type="ECO:0000313" key="2">
    <source>
        <dbReference type="Proteomes" id="UP000682204"/>
    </source>
</evidence>
<reference evidence="1" key="1">
    <citation type="submission" date="2021-05" db="EMBL/GenBank/DDBJ databases">
        <title>An isolated secondary fermenter in methanogenic hydrocarbon-degrading communities.</title>
        <authorList>
            <person name="Liu Y.-F."/>
            <person name="Liu Z.-l."/>
        </authorList>
    </citation>
    <scope>NUCLEOTIDE SEQUENCE</scope>
    <source>
        <strain evidence="1">L-13</strain>
    </source>
</reference>
<organism evidence="1 2">
    <name type="scientific">Aminirod propionatiphilus</name>
    <dbReference type="NCBI Taxonomy" id="3415223"/>
    <lineage>
        <taxon>Bacteria</taxon>
        <taxon>Thermotogati</taxon>
        <taxon>Synergistota</taxon>
        <taxon>Synergistia</taxon>
        <taxon>Synergistales</taxon>
        <taxon>Aminiphilaceae</taxon>
        <taxon>Aminirod</taxon>
    </lineage>
</organism>
<dbReference type="Proteomes" id="UP000682204">
    <property type="component" value="Chromosome"/>
</dbReference>